<dbReference type="Gene3D" id="3.30.2410.10">
    <property type="entry name" value="Hect, E3 ligase catalytic domain"/>
    <property type="match status" value="1"/>
</dbReference>
<keyword evidence="6" id="KW-1185">Reference proteome</keyword>
<dbReference type="Proteomes" id="UP001059041">
    <property type="component" value="Linkage Group LG5"/>
</dbReference>
<keyword evidence="1" id="KW-0808">Transferase</keyword>
<evidence type="ECO:0000256" key="2">
    <source>
        <dbReference type="ARBA" id="ARBA00022786"/>
    </source>
</evidence>
<comment type="caution">
    <text evidence="5">The sequence shown here is derived from an EMBL/GenBank/DDBJ whole genome shotgun (WGS) entry which is preliminary data.</text>
</comment>
<dbReference type="InterPro" id="IPR000569">
    <property type="entry name" value="HECT_dom"/>
</dbReference>
<dbReference type="EMBL" id="JAFHDT010000005">
    <property type="protein sequence ID" value="KAI7809630.1"/>
    <property type="molecule type" value="Genomic_DNA"/>
</dbReference>
<proteinExistence type="predicted"/>
<gene>
    <name evidence="5" type="ORF">IRJ41_013314</name>
</gene>
<reference evidence="5" key="1">
    <citation type="submission" date="2021-02" db="EMBL/GenBank/DDBJ databases">
        <title>Comparative genomics reveals that relaxation of natural selection precedes convergent phenotypic evolution of cavefish.</title>
        <authorList>
            <person name="Peng Z."/>
        </authorList>
    </citation>
    <scope>NUCLEOTIDE SEQUENCE</scope>
    <source>
        <tissue evidence="5">Muscle</tissue>
    </source>
</reference>
<evidence type="ECO:0000313" key="5">
    <source>
        <dbReference type="EMBL" id="KAI7809630.1"/>
    </source>
</evidence>
<evidence type="ECO:0000256" key="3">
    <source>
        <dbReference type="SAM" id="MobiDB-lite"/>
    </source>
</evidence>
<dbReference type="AlphaFoldDB" id="A0A9W7WWS6"/>
<name>A0A9W7WWS6_TRIRA</name>
<organism evidence="5 6">
    <name type="scientific">Triplophysa rosa</name>
    <name type="common">Cave loach</name>
    <dbReference type="NCBI Taxonomy" id="992332"/>
    <lineage>
        <taxon>Eukaryota</taxon>
        <taxon>Metazoa</taxon>
        <taxon>Chordata</taxon>
        <taxon>Craniata</taxon>
        <taxon>Vertebrata</taxon>
        <taxon>Euteleostomi</taxon>
        <taxon>Actinopterygii</taxon>
        <taxon>Neopterygii</taxon>
        <taxon>Teleostei</taxon>
        <taxon>Ostariophysi</taxon>
        <taxon>Cypriniformes</taxon>
        <taxon>Nemacheilidae</taxon>
        <taxon>Triplophysa</taxon>
    </lineage>
</organism>
<dbReference type="GO" id="GO:0004842">
    <property type="term" value="F:ubiquitin-protein transferase activity"/>
    <property type="evidence" value="ECO:0007669"/>
    <property type="project" value="InterPro"/>
</dbReference>
<dbReference type="Gene3D" id="3.90.1750.10">
    <property type="entry name" value="Hect, E3 ligase catalytic domains"/>
    <property type="match status" value="1"/>
</dbReference>
<feature type="compositionally biased region" description="Polar residues" evidence="3">
    <location>
        <begin position="43"/>
        <end position="57"/>
    </location>
</feature>
<feature type="region of interest" description="Disordered" evidence="3">
    <location>
        <begin position="41"/>
        <end position="63"/>
    </location>
</feature>
<dbReference type="SUPFAM" id="SSF56204">
    <property type="entry name" value="Hect, E3 ligase catalytic domain"/>
    <property type="match status" value="1"/>
</dbReference>
<evidence type="ECO:0000256" key="1">
    <source>
        <dbReference type="ARBA" id="ARBA00022679"/>
    </source>
</evidence>
<dbReference type="Pfam" id="PF00632">
    <property type="entry name" value="HECT"/>
    <property type="match status" value="1"/>
</dbReference>
<sequence length="439" mass="48855">MPVCAVKSRCSIEHLPGFVIETVLNSNGMSIFREATFDDPFTTDEQPGPSWTQSATAPKTGWGNEMDPQKACNLFREELLHSNSEQPSLTLIINQFDSVDEQDSTLISFYKMNYASWAAPLKCRLRGDAAVGTGVNCHVLSMVMQKLKTGFMLHLGSFAATLFEGEKDHLVPSASAVLRDSNLFQMAGRMIGHSFLHGGPCLSGLSVPVVILLTAGTIDSAALALTLQDCPDMDHRETISLLNKADLDEAERTQLIDLCLFWDLPVPSSTNQEWLFQQLLTHAVLGRVKKQIKDLRKGIKDTGIWPLISIRQDLHRVLFPRESAVVIDSQTVLQKITWPKLTEDDDDDITVEKLTLVSGYMRSFIEEASPAILSDLTRFWVGWEIPEENLVLEIGTAQYPVAHTCFNTLSLPCHYQNYAAFRKEMLMCLKSVSSGFGLV</sequence>
<evidence type="ECO:0000313" key="6">
    <source>
        <dbReference type="Proteomes" id="UP001059041"/>
    </source>
</evidence>
<dbReference type="InterPro" id="IPR035983">
    <property type="entry name" value="Hect_E3_ubiquitin_ligase"/>
</dbReference>
<keyword evidence="2" id="KW-0833">Ubl conjugation pathway</keyword>
<feature type="domain" description="HECT" evidence="4">
    <location>
        <begin position="162"/>
        <end position="438"/>
    </location>
</feature>
<protein>
    <recommendedName>
        <fullName evidence="4">HECT domain-containing protein</fullName>
    </recommendedName>
</protein>
<evidence type="ECO:0000259" key="4">
    <source>
        <dbReference type="Pfam" id="PF00632"/>
    </source>
</evidence>
<accession>A0A9W7WWS6</accession>